<dbReference type="Proteomes" id="UP000297792">
    <property type="component" value="Unassembled WGS sequence"/>
</dbReference>
<dbReference type="InterPro" id="IPR011990">
    <property type="entry name" value="TPR-like_helical_dom_sf"/>
</dbReference>
<dbReference type="AlphaFoldDB" id="A0A4Z0HY42"/>
<dbReference type="PROSITE" id="PS50005">
    <property type="entry name" value="TPR"/>
    <property type="match status" value="1"/>
</dbReference>
<comment type="caution">
    <text evidence="1">The sequence shown here is derived from an EMBL/GenBank/DDBJ whole genome shotgun (WGS) entry which is preliminary data.</text>
</comment>
<protein>
    <submittedName>
        <fullName evidence="1">Tetratricopeptide repeat protein</fullName>
    </submittedName>
</protein>
<sequence>MGQGHIVHAAEVCIHLGEILTELGDFDGAESAYRQAVALARQVAIEGIARQAIGMLDEICMHDLGQALQRHAADTLRCVGRDVEADQWQAEADKYEDWSAFMDQQIPGHVHLWDIRFDLSARPGLIE</sequence>
<dbReference type="SUPFAM" id="SSF48452">
    <property type="entry name" value="TPR-like"/>
    <property type="match status" value="1"/>
</dbReference>
<dbReference type="InterPro" id="IPR019734">
    <property type="entry name" value="TPR_rpt"/>
</dbReference>
<organism evidence="1 2">
    <name type="scientific">Mycolicibacterium peregrinum</name>
    <name type="common">Mycobacterium peregrinum</name>
    <dbReference type="NCBI Taxonomy" id="43304"/>
    <lineage>
        <taxon>Bacteria</taxon>
        <taxon>Bacillati</taxon>
        <taxon>Actinomycetota</taxon>
        <taxon>Actinomycetes</taxon>
        <taxon>Mycobacteriales</taxon>
        <taxon>Mycobacteriaceae</taxon>
        <taxon>Mycolicibacterium</taxon>
    </lineage>
</organism>
<accession>A0A4Z0HY42</accession>
<dbReference type="Gene3D" id="1.25.40.10">
    <property type="entry name" value="Tetratricopeptide repeat domain"/>
    <property type="match status" value="1"/>
</dbReference>
<proteinExistence type="predicted"/>
<dbReference type="SMART" id="SM00028">
    <property type="entry name" value="TPR"/>
    <property type="match status" value="1"/>
</dbReference>
<reference evidence="1 2" key="1">
    <citation type="submission" date="2018-12" db="EMBL/GenBank/DDBJ databases">
        <title>Draft genome sequences of Mycolicibacterium peregrinum isolated from a pig with lymphadenitis and from soil on the same Japanese pig farm.</title>
        <authorList>
            <person name="Komatsu T."/>
            <person name="Ohya K."/>
            <person name="Sawai K."/>
            <person name="Odoi J.O."/>
            <person name="Otsu K."/>
            <person name="Ota A."/>
            <person name="Ito T."/>
            <person name="Kawai M."/>
            <person name="Maruyama F."/>
        </authorList>
    </citation>
    <scope>NUCLEOTIDE SEQUENCE [LARGE SCALE GENOMIC DNA]</scope>
    <source>
        <strain evidence="1 2">138</strain>
    </source>
</reference>
<dbReference type="RefSeq" id="WP_135359097.1">
    <property type="nucleotide sequence ID" value="NZ_RWJZ01000001.1"/>
</dbReference>
<evidence type="ECO:0000313" key="1">
    <source>
        <dbReference type="EMBL" id="TGB44993.1"/>
    </source>
</evidence>
<keyword evidence="2" id="KW-1185">Reference proteome</keyword>
<name>A0A4Z0HY42_MYCPR</name>
<evidence type="ECO:0000313" key="2">
    <source>
        <dbReference type="Proteomes" id="UP000297792"/>
    </source>
</evidence>
<gene>
    <name evidence="1" type="ORF">EJD98_05730</name>
</gene>
<dbReference type="EMBL" id="RWKA01000003">
    <property type="protein sequence ID" value="TGB44993.1"/>
    <property type="molecule type" value="Genomic_DNA"/>
</dbReference>
<dbReference type="Pfam" id="PF13181">
    <property type="entry name" value="TPR_8"/>
    <property type="match status" value="1"/>
</dbReference>